<reference evidence="4" key="2">
    <citation type="submission" date="2022-01" db="EMBL/GenBank/DDBJ databases">
        <authorList>
            <person name="Yamashiro T."/>
            <person name="Shiraishi A."/>
            <person name="Satake H."/>
            <person name="Nakayama K."/>
        </authorList>
    </citation>
    <scope>NUCLEOTIDE SEQUENCE</scope>
</reference>
<evidence type="ECO:0000259" key="3">
    <source>
        <dbReference type="PROSITE" id="PS50994"/>
    </source>
</evidence>
<evidence type="ECO:0000313" key="5">
    <source>
        <dbReference type="Proteomes" id="UP001151760"/>
    </source>
</evidence>
<dbReference type="InterPro" id="IPR025724">
    <property type="entry name" value="GAG-pre-integrase_dom"/>
</dbReference>
<feature type="compositionally biased region" description="Low complexity" evidence="2">
    <location>
        <begin position="662"/>
        <end position="676"/>
    </location>
</feature>
<protein>
    <submittedName>
        <fullName evidence="4">Retrovirus-related pol polyprotein from transposon TNT 1-94</fullName>
    </submittedName>
</protein>
<dbReference type="InterPro" id="IPR036397">
    <property type="entry name" value="RNaseH_sf"/>
</dbReference>
<keyword evidence="1" id="KW-0645">Protease</keyword>
<dbReference type="EMBL" id="BQNB010020515">
    <property type="protein sequence ID" value="GJT96811.1"/>
    <property type="molecule type" value="Genomic_DNA"/>
</dbReference>
<keyword evidence="5" id="KW-1185">Reference proteome</keyword>
<comment type="caution">
    <text evidence="4">The sequence shown here is derived from an EMBL/GenBank/DDBJ whole genome shotgun (WGS) entry which is preliminary data.</text>
</comment>
<feature type="compositionally biased region" description="Basic residues" evidence="2">
    <location>
        <begin position="650"/>
        <end position="661"/>
    </location>
</feature>
<dbReference type="PANTHER" id="PTHR42648:SF21">
    <property type="entry name" value="CYSTEINE-RICH RLK (RECEPTOR-LIKE PROTEIN KINASE) 8"/>
    <property type="match status" value="1"/>
</dbReference>
<feature type="region of interest" description="Disordered" evidence="2">
    <location>
        <begin position="88"/>
        <end position="108"/>
    </location>
</feature>
<dbReference type="InterPro" id="IPR054722">
    <property type="entry name" value="PolX-like_BBD"/>
</dbReference>
<dbReference type="Pfam" id="PF22936">
    <property type="entry name" value="Pol_BBD"/>
    <property type="match status" value="1"/>
</dbReference>
<dbReference type="PROSITE" id="PS50994">
    <property type="entry name" value="INTEGRASE"/>
    <property type="match status" value="1"/>
</dbReference>
<dbReference type="SUPFAM" id="SSF53098">
    <property type="entry name" value="Ribonuclease H-like"/>
    <property type="match status" value="1"/>
</dbReference>
<evidence type="ECO:0000313" key="4">
    <source>
        <dbReference type="EMBL" id="GJT96811.1"/>
    </source>
</evidence>
<feature type="domain" description="Integrase catalytic" evidence="3">
    <location>
        <begin position="298"/>
        <end position="473"/>
    </location>
</feature>
<gene>
    <name evidence="4" type="ORF">Tco_1092329</name>
</gene>
<reference evidence="4" key="1">
    <citation type="journal article" date="2022" name="Int. J. Mol. Sci.">
        <title>Draft Genome of Tanacetum Coccineum: Genomic Comparison of Closely Related Tanacetum-Family Plants.</title>
        <authorList>
            <person name="Yamashiro T."/>
            <person name="Shiraishi A."/>
            <person name="Nakayama K."/>
            <person name="Satake H."/>
        </authorList>
    </citation>
    <scope>NUCLEOTIDE SEQUENCE</scope>
</reference>
<dbReference type="Proteomes" id="UP001151760">
    <property type="component" value="Unassembled WGS sequence"/>
</dbReference>
<name>A0ABQ5I9J6_9ASTR</name>
<dbReference type="Pfam" id="PF00665">
    <property type="entry name" value="rve"/>
    <property type="match status" value="1"/>
</dbReference>
<dbReference type="InterPro" id="IPR001584">
    <property type="entry name" value="Integrase_cat-core"/>
</dbReference>
<sequence>MAIEESKDLASLSLYELIGNLKVHEMIIKKDSEIFKAKVERKSLALKAKKESSDEECSTSGSKDEEYAMVVRDFKKFFKRRGRFVRQSRNDKKAFQRNRDDKNGKSERKCFRCRDPNHLIGECLKPPRDKNQRAFVGGYWSDNGEENDEKIQDETCLVAQAPNEICLGVDLEPDEWIKDSGCSKHMTDNRKLFSTYKVYNGGNVIFGSNLRGNIIGKVPPPPEKGKREEGTKICLATIDENSTLWHRRLGHANMRLIQSLASKELVRNLPKLRFDQHFCDACKIGKQAHVSHKAKNIVSTTRCLELLHMDLFGPSAVRSYGGNRYTLVIVDDYSRYTWTRFLKNKTEAFDQFEIFSKKIQNQLGCTIVSIRTDHGREFDNEVQFGEFCNANGITHNFSAPRTPQSNGVVERKNRTLQEMSRTMLNEQSLPQKFWCNAVTMPRKSSEDYKNTRHYIPIMSHEFRSPIKEKLRNLEERYIHEGRVVFDNFTDLNYVRSLFHFIEFECLLEINEQVCPRFILEFYSQYRLSYSDEGQMFVEFVIQNQLFSYSLENFAQILDVPCEGACVFTDRWRLDELVYGIPLDGPYQTNPPSIEDIISAIRINREGQVCRIRHKEEIDVLDYQILTREIIPNLKPLEEIIRENTFFLGRKPRRDHGTRRGRYSTSSSSAFDQPSSSHLNDDDDDGNDEEASRASTPSPIRYINSLTNQVPQVFQNPPNIDPDLEPFYTHQTKIINRQVQLRDEHRGGVRSIRKSLRRL</sequence>
<organism evidence="4 5">
    <name type="scientific">Tanacetum coccineum</name>
    <dbReference type="NCBI Taxonomy" id="301880"/>
    <lineage>
        <taxon>Eukaryota</taxon>
        <taxon>Viridiplantae</taxon>
        <taxon>Streptophyta</taxon>
        <taxon>Embryophyta</taxon>
        <taxon>Tracheophyta</taxon>
        <taxon>Spermatophyta</taxon>
        <taxon>Magnoliopsida</taxon>
        <taxon>eudicotyledons</taxon>
        <taxon>Gunneridae</taxon>
        <taxon>Pentapetalae</taxon>
        <taxon>asterids</taxon>
        <taxon>campanulids</taxon>
        <taxon>Asterales</taxon>
        <taxon>Asteraceae</taxon>
        <taxon>Asteroideae</taxon>
        <taxon>Anthemideae</taxon>
        <taxon>Anthemidinae</taxon>
        <taxon>Tanacetum</taxon>
    </lineage>
</organism>
<proteinExistence type="predicted"/>
<dbReference type="Pfam" id="PF13976">
    <property type="entry name" value="gag_pre-integrs"/>
    <property type="match status" value="1"/>
</dbReference>
<dbReference type="InterPro" id="IPR012337">
    <property type="entry name" value="RNaseH-like_sf"/>
</dbReference>
<dbReference type="Gene3D" id="3.30.420.10">
    <property type="entry name" value="Ribonuclease H-like superfamily/Ribonuclease H"/>
    <property type="match status" value="1"/>
</dbReference>
<evidence type="ECO:0000256" key="2">
    <source>
        <dbReference type="SAM" id="MobiDB-lite"/>
    </source>
</evidence>
<feature type="region of interest" description="Disordered" evidence="2">
    <location>
        <begin position="650"/>
        <end position="699"/>
    </location>
</feature>
<dbReference type="InterPro" id="IPR039537">
    <property type="entry name" value="Retrotran_Ty1/copia-like"/>
</dbReference>
<evidence type="ECO:0000256" key="1">
    <source>
        <dbReference type="ARBA" id="ARBA00022670"/>
    </source>
</evidence>
<dbReference type="PANTHER" id="PTHR42648">
    <property type="entry name" value="TRANSPOSASE, PUTATIVE-RELATED"/>
    <property type="match status" value="1"/>
</dbReference>
<accession>A0ABQ5I9J6</accession>
<keyword evidence="1" id="KW-0378">Hydrolase</keyword>